<dbReference type="AlphaFoldDB" id="A0A4P9K6G0"/>
<dbReference type="RefSeq" id="WP_138565338.1">
    <property type="nucleotide sequence ID" value="NZ_CP040602.1"/>
</dbReference>
<evidence type="ECO:0008006" key="4">
    <source>
        <dbReference type="Google" id="ProtNLM"/>
    </source>
</evidence>
<evidence type="ECO:0000313" key="2">
    <source>
        <dbReference type="EMBL" id="QCU90664.1"/>
    </source>
</evidence>
<dbReference type="OrthoDB" id="1150802at2"/>
<feature type="signal peptide" evidence="1">
    <location>
        <begin position="1"/>
        <end position="22"/>
    </location>
</feature>
<feature type="chain" id="PRO_5020962141" description="Cytochrome C" evidence="1">
    <location>
        <begin position="23"/>
        <end position="147"/>
    </location>
</feature>
<gene>
    <name evidence="2" type="ORF">FE785_08460</name>
</gene>
<proteinExistence type="predicted"/>
<protein>
    <recommendedName>
        <fullName evidence="4">Cytochrome C</fullName>
    </recommendedName>
</protein>
<keyword evidence="1" id="KW-0732">Signal</keyword>
<dbReference type="GO" id="GO:0020037">
    <property type="term" value="F:heme binding"/>
    <property type="evidence" value="ECO:0007669"/>
    <property type="project" value="InterPro"/>
</dbReference>
<dbReference type="GO" id="GO:0005506">
    <property type="term" value="F:iron ion binding"/>
    <property type="evidence" value="ECO:0007669"/>
    <property type="project" value="InterPro"/>
</dbReference>
<dbReference type="Proteomes" id="UP000304864">
    <property type="component" value="Chromosome"/>
</dbReference>
<reference evidence="2 3" key="1">
    <citation type="submission" date="2019-05" db="EMBL/GenBank/DDBJ databases">
        <title>Thiomicrorhabdus sediminis sp. nov, a novel sulfur-oxidizing bacterium isolated from coastal sediment.</title>
        <authorList>
            <person name="Liu X."/>
        </authorList>
    </citation>
    <scope>NUCLEOTIDE SEQUENCE [LARGE SCALE GENOMIC DNA]</scope>
    <source>
        <strain evidence="2 3">G1</strain>
    </source>
</reference>
<evidence type="ECO:0000256" key="1">
    <source>
        <dbReference type="SAM" id="SignalP"/>
    </source>
</evidence>
<dbReference type="GO" id="GO:0022900">
    <property type="term" value="P:electron transport chain"/>
    <property type="evidence" value="ECO:0007669"/>
    <property type="project" value="InterPro"/>
</dbReference>
<keyword evidence="3" id="KW-1185">Reference proteome</keyword>
<organism evidence="2 3">
    <name type="scientific">Thiomicrorhabdus sediminis</name>
    <dbReference type="NCBI Taxonomy" id="2580412"/>
    <lineage>
        <taxon>Bacteria</taxon>
        <taxon>Pseudomonadati</taxon>
        <taxon>Pseudomonadota</taxon>
        <taxon>Gammaproteobacteria</taxon>
        <taxon>Thiotrichales</taxon>
        <taxon>Piscirickettsiaceae</taxon>
        <taxon>Thiomicrorhabdus</taxon>
    </lineage>
</organism>
<dbReference type="SUPFAM" id="SSF47175">
    <property type="entry name" value="Cytochromes"/>
    <property type="match status" value="1"/>
</dbReference>
<dbReference type="KEGG" id="thig:FE785_08460"/>
<name>A0A4P9K6G0_9GAMM</name>
<dbReference type="EMBL" id="CP040602">
    <property type="protein sequence ID" value="QCU90664.1"/>
    <property type="molecule type" value="Genomic_DNA"/>
</dbReference>
<evidence type="ECO:0000313" key="3">
    <source>
        <dbReference type="Proteomes" id="UP000304864"/>
    </source>
</evidence>
<accession>A0A4P9K6G0</accession>
<dbReference type="InterPro" id="IPR010980">
    <property type="entry name" value="Cyt_c/b562"/>
</dbReference>
<sequence>MKQSIYVVLCFLLLVPTSQALAEQDERQPIYLTEQERAVVLAEMRNFLEVVQQIMQGAITEDMQQVENAARPVGLAAMQGMSQELQKKLPDPFLSMGPQTHRNFQMIADDARDLGDPALTLEQLNKNMKNCIACHRAYRLEVAPKLP</sequence>
<dbReference type="GO" id="GO:0009055">
    <property type="term" value="F:electron transfer activity"/>
    <property type="evidence" value="ECO:0007669"/>
    <property type="project" value="InterPro"/>
</dbReference>